<dbReference type="Proteomes" id="UP001500979">
    <property type="component" value="Unassembled WGS sequence"/>
</dbReference>
<reference evidence="4 5" key="1">
    <citation type="journal article" date="2019" name="Int. J. Syst. Evol. Microbiol.">
        <title>The Global Catalogue of Microorganisms (GCM) 10K type strain sequencing project: providing services to taxonomists for standard genome sequencing and annotation.</title>
        <authorList>
            <consortium name="The Broad Institute Genomics Platform"/>
            <consortium name="The Broad Institute Genome Sequencing Center for Infectious Disease"/>
            <person name="Wu L."/>
            <person name="Ma J."/>
        </authorList>
    </citation>
    <scope>NUCLEOTIDE SEQUENCE [LARGE SCALE GENOMIC DNA]</scope>
    <source>
        <strain evidence="4 5">JCM 9383</strain>
    </source>
</reference>
<dbReference type="InterPro" id="IPR050109">
    <property type="entry name" value="HTH-type_TetR-like_transc_reg"/>
</dbReference>
<protein>
    <submittedName>
        <fullName evidence="4">TetR/AcrR family transcriptional regulator</fullName>
    </submittedName>
</protein>
<evidence type="ECO:0000313" key="4">
    <source>
        <dbReference type="EMBL" id="GAA2787094.1"/>
    </source>
</evidence>
<accession>A0ABN3VAP4</accession>
<dbReference type="InterPro" id="IPR009057">
    <property type="entry name" value="Homeodomain-like_sf"/>
</dbReference>
<dbReference type="Gene3D" id="1.10.357.10">
    <property type="entry name" value="Tetracycline Repressor, domain 2"/>
    <property type="match status" value="1"/>
</dbReference>
<evidence type="ECO:0000256" key="2">
    <source>
        <dbReference type="PROSITE-ProRule" id="PRU00335"/>
    </source>
</evidence>
<dbReference type="SUPFAM" id="SSF46689">
    <property type="entry name" value="Homeodomain-like"/>
    <property type="match status" value="1"/>
</dbReference>
<keyword evidence="1 2" id="KW-0238">DNA-binding</keyword>
<name>A0ABN3VAP4_9PSEU</name>
<comment type="caution">
    <text evidence="4">The sequence shown here is derived from an EMBL/GenBank/DDBJ whole genome shotgun (WGS) entry which is preliminary data.</text>
</comment>
<dbReference type="InterPro" id="IPR001647">
    <property type="entry name" value="HTH_TetR"/>
</dbReference>
<feature type="domain" description="HTH tetR-type" evidence="3">
    <location>
        <begin position="20"/>
        <end position="80"/>
    </location>
</feature>
<dbReference type="PANTHER" id="PTHR30055">
    <property type="entry name" value="HTH-TYPE TRANSCRIPTIONAL REGULATOR RUTR"/>
    <property type="match status" value="1"/>
</dbReference>
<organism evidence="4 5">
    <name type="scientific">Saccharopolyspora taberi</name>
    <dbReference type="NCBI Taxonomy" id="60895"/>
    <lineage>
        <taxon>Bacteria</taxon>
        <taxon>Bacillati</taxon>
        <taxon>Actinomycetota</taxon>
        <taxon>Actinomycetes</taxon>
        <taxon>Pseudonocardiales</taxon>
        <taxon>Pseudonocardiaceae</taxon>
        <taxon>Saccharopolyspora</taxon>
    </lineage>
</organism>
<dbReference type="PROSITE" id="PS50977">
    <property type="entry name" value="HTH_TETR_2"/>
    <property type="match status" value="1"/>
</dbReference>
<proteinExistence type="predicted"/>
<dbReference type="PANTHER" id="PTHR30055:SF209">
    <property type="entry name" value="POSSIBLE TRANSCRIPTIONAL REGULATORY PROTEIN (PROBABLY TETR-FAMILY)"/>
    <property type="match status" value="1"/>
</dbReference>
<feature type="DNA-binding region" description="H-T-H motif" evidence="2">
    <location>
        <begin position="43"/>
        <end position="62"/>
    </location>
</feature>
<evidence type="ECO:0000256" key="1">
    <source>
        <dbReference type="ARBA" id="ARBA00023125"/>
    </source>
</evidence>
<keyword evidence="5" id="KW-1185">Reference proteome</keyword>
<evidence type="ECO:0000259" key="3">
    <source>
        <dbReference type="PROSITE" id="PS50977"/>
    </source>
</evidence>
<sequence length="205" mass="21894">MLEGMSARVYAGVAGEERQTARRARLVEAGLELLGADGDPRLTVRGVCAEAGLVPRYFYESFADRDALAVAVFDRVVSEIADAALTAVETADHPPDKVRAGLNAIVRSISEDPRRGRLLFSPALNSTVLAGRRVDSTRMFVRLLRAQVRAVFGAEEGADLTADFLVGGLAQTLSSWLGGTLDVSEEEIVDKCTGLFIAVAKAVTE</sequence>
<evidence type="ECO:0000313" key="5">
    <source>
        <dbReference type="Proteomes" id="UP001500979"/>
    </source>
</evidence>
<dbReference type="EMBL" id="BAAAUX010000011">
    <property type="protein sequence ID" value="GAA2787094.1"/>
    <property type="molecule type" value="Genomic_DNA"/>
</dbReference>
<dbReference type="Gene3D" id="1.10.10.60">
    <property type="entry name" value="Homeodomain-like"/>
    <property type="match status" value="1"/>
</dbReference>
<gene>
    <name evidence="4" type="ORF">GCM10010470_21890</name>
</gene>